<sequence length="223" mass="23531">MSAPPMADGRTIVPRRRAGRPSNAVLDRTHITTAALGIVSERGYPALTMAALARQLGVSPSALYNHASSKQEVLQWVQEHVMSGVDSTGFGQVPLREALRRWARSYRDVFAEHAPLIPVVAVLPVAGSPRTLRMYEAVAEGLSTEGWHPERIVPAIVALESFIFGSALDATAPLDILDPGQHASALPVFAGALQAQRATGAGPADTAFELGLDALLTGMLGPA</sequence>
<keyword evidence="4" id="KW-0804">Transcription</keyword>
<dbReference type="PROSITE" id="PS50977">
    <property type="entry name" value="HTH_TETR_2"/>
    <property type="match status" value="1"/>
</dbReference>
<dbReference type="InterPro" id="IPR003012">
    <property type="entry name" value="Tet_transcr_reg_TetR"/>
</dbReference>
<dbReference type="EMBL" id="BAABEO010000011">
    <property type="protein sequence ID" value="GAA3679929.1"/>
    <property type="molecule type" value="Genomic_DNA"/>
</dbReference>
<feature type="DNA-binding region" description="H-T-H motif" evidence="5">
    <location>
        <begin position="48"/>
        <end position="67"/>
    </location>
</feature>
<dbReference type="Pfam" id="PF02909">
    <property type="entry name" value="TetR_C_1"/>
    <property type="match status" value="1"/>
</dbReference>
<evidence type="ECO:0000256" key="4">
    <source>
        <dbReference type="ARBA" id="ARBA00023163"/>
    </source>
</evidence>
<dbReference type="Proteomes" id="UP001500752">
    <property type="component" value="Unassembled WGS sequence"/>
</dbReference>
<dbReference type="PRINTS" id="PR00400">
    <property type="entry name" value="TETREPRESSOR"/>
</dbReference>
<evidence type="ECO:0000313" key="8">
    <source>
        <dbReference type="EMBL" id="GAA3679929.1"/>
    </source>
</evidence>
<reference evidence="9" key="1">
    <citation type="journal article" date="2019" name="Int. J. Syst. Evol. Microbiol.">
        <title>The Global Catalogue of Microorganisms (GCM) 10K type strain sequencing project: providing services to taxonomists for standard genome sequencing and annotation.</title>
        <authorList>
            <consortium name="The Broad Institute Genomics Platform"/>
            <consortium name="The Broad Institute Genome Sequencing Center for Infectious Disease"/>
            <person name="Wu L."/>
            <person name="Ma J."/>
        </authorList>
    </citation>
    <scope>NUCLEOTIDE SEQUENCE [LARGE SCALE GENOMIC DNA]</scope>
    <source>
        <strain evidence="9">JCM 30742</strain>
    </source>
</reference>
<dbReference type="PANTHER" id="PTHR30055:SF151">
    <property type="entry name" value="TRANSCRIPTIONAL REGULATORY PROTEIN"/>
    <property type="match status" value="1"/>
</dbReference>
<dbReference type="Pfam" id="PF00440">
    <property type="entry name" value="TetR_N"/>
    <property type="match status" value="1"/>
</dbReference>
<evidence type="ECO:0000256" key="2">
    <source>
        <dbReference type="ARBA" id="ARBA00023015"/>
    </source>
</evidence>
<evidence type="ECO:0000256" key="5">
    <source>
        <dbReference type="PROSITE-ProRule" id="PRU00335"/>
    </source>
</evidence>
<feature type="domain" description="HTH tetR-type" evidence="7">
    <location>
        <begin position="25"/>
        <end position="85"/>
    </location>
</feature>
<keyword evidence="1" id="KW-0678">Repressor</keyword>
<gene>
    <name evidence="8" type="ORF">GCM10023081_17630</name>
</gene>
<accession>A0ABP7C8D4</accession>
<dbReference type="Gene3D" id="1.10.357.10">
    <property type="entry name" value="Tetracycline Repressor, domain 2"/>
    <property type="match status" value="1"/>
</dbReference>
<name>A0ABP7C8D4_9MICC</name>
<dbReference type="RefSeq" id="WP_345150117.1">
    <property type="nucleotide sequence ID" value="NZ_BAABEO010000011.1"/>
</dbReference>
<organism evidence="8 9">
    <name type="scientific">Arthrobacter ginkgonis</name>
    <dbReference type="NCBI Taxonomy" id="1630594"/>
    <lineage>
        <taxon>Bacteria</taxon>
        <taxon>Bacillati</taxon>
        <taxon>Actinomycetota</taxon>
        <taxon>Actinomycetes</taxon>
        <taxon>Micrococcales</taxon>
        <taxon>Micrococcaceae</taxon>
        <taxon>Arthrobacter</taxon>
    </lineage>
</organism>
<evidence type="ECO:0000256" key="1">
    <source>
        <dbReference type="ARBA" id="ARBA00022491"/>
    </source>
</evidence>
<dbReference type="InterPro" id="IPR009057">
    <property type="entry name" value="Homeodomain-like_sf"/>
</dbReference>
<dbReference type="InterPro" id="IPR050109">
    <property type="entry name" value="HTH-type_TetR-like_transc_reg"/>
</dbReference>
<keyword evidence="3 5" id="KW-0238">DNA-binding</keyword>
<protein>
    <submittedName>
        <fullName evidence="8">Helix-turn-helix domain-containing protein</fullName>
    </submittedName>
</protein>
<feature type="region of interest" description="Disordered" evidence="6">
    <location>
        <begin position="1"/>
        <end position="21"/>
    </location>
</feature>
<dbReference type="PRINTS" id="PR00455">
    <property type="entry name" value="HTHTETR"/>
</dbReference>
<dbReference type="SUPFAM" id="SSF46689">
    <property type="entry name" value="Homeodomain-like"/>
    <property type="match status" value="1"/>
</dbReference>
<dbReference type="InterPro" id="IPR001647">
    <property type="entry name" value="HTH_TetR"/>
</dbReference>
<proteinExistence type="predicted"/>
<dbReference type="PANTHER" id="PTHR30055">
    <property type="entry name" value="HTH-TYPE TRANSCRIPTIONAL REGULATOR RUTR"/>
    <property type="match status" value="1"/>
</dbReference>
<dbReference type="InterPro" id="IPR036271">
    <property type="entry name" value="Tet_transcr_reg_TetR-rel_C_sf"/>
</dbReference>
<dbReference type="SUPFAM" id="SSF48498">
    <property type="entry name" value="Tetracyclin repressor-like, C-terminal domain"/>
    <property type="match status" value="1"/>
</dbReference>
<evidence type="ECO:0000259" key="7">
    <source>
        <dbReference type="PROSITE" id="PS50977"/>
    </source>
</evidence>
<dbReference type="InterPro" id="IPR004111">
    <property type="entry name" value="Repressor_TetR_C"/>
</dbReference>
<keyword evidence="2" id="KW-0805">Transcription regulation</keyword>
<evidence type="ECO:0000256" key="3">
    <source>
        <dbReference type="ARBA" id="ARBA00023125"/>
    </source>
</evidence>
<evidence type="ECO:0000256" key="6">
    <source>
        <dbReference type="SAM" id="MobiDB-lite"/>
    </source>
</evidence>
<comment type="caution">
    <text evidence="8">The sequence shown here is derived from an EMBL/GenBank/DDBJ whole genome shotgun (WGS) entry which is preliminary data.</text>
</comment>
<keyword evidence="9" id="KW-1185">Reference proteome</keyword>
<evidence type="ECO:0000313" key="9">
    <source>
        <dbReference type="Proteomes" id="UP001500752"/>
    </source>
</evidence>